<dbReference type="InParanoid" id="A0A2K2BQV7"/>
<evidence type="ECO:0008006" key="3">
    <source>
        <dbReference type="Google" id="ProtNLM"/>
    </source>
</evidence>
<protein>
    <recommendedName>
        <fullName evidence="3">Anthocyanidin 3-O-glucosyltransferase</fullName>
    </recommendedName>
</protein>
<sequence length="129" mass="14399">MAAEALSYGVPIIGWPMAAEQFYNVKLLEEEIGVCLEVARGRISEVKCEDIVAKIDLVMNDTEKGKEMRKKACEVRNIINNSIADKEVFKGVSAKAMDDFLNAAMLIREQAKRIPRNSISTQNSSQLLH</sequence>
<accession>A0A2K2BQV7</accession>
<dbReference type="EMBL" id="CM009290">
    <property type="protein sequence ID" value="PNT52164.1"/>
    <property type="molecule type" value="Genomic_DNA"/>
</dbReference>
<keyword evidence="2" id="KW-1185">Reference proteome</keyword>
<dbReference type="Gene3D" id="3.40.50.2000">
    <property type="entry name" value="Glycogen Phosphorylase B"/>
    <property type="match status" value="1"/>
</dbReference>
<proteinExistence type="predicted"/>
<name>A0A2K2BQV7_POPTR</name>
<evidence type="ECO:0000313" key="1">
    <source>
        <dbReference type="EMBL" id="PNT52164.1"/>
    </source>
</evidence>
<dbReference type="PANTHER" id="PTHR48045">
    <property type="entry name" value="UDP-GLYCOSYLTRANSFERASE 72B1"/>
    <property type="match status" value="1"/>
</dbReference>
<dbReference type="SUPFAM" id="SSF53756">
    <property type="entry name" value="UDP-Glycosyltransferase/glycogen phosphorylase"/>
    <property type="match status" value="1"/>
</dbReference>
<dbReference type="PANTHER" id="PTHR48045:SF37">
    <property type="entry name" value="UDP-GLYCOSYLTRANSFERASE 92A1-LIKE"/>
    <property type="match status" value="1"/>
</dbReference>
<gene>
    <name evidence="1" type="ORF">POPTR_001G016400</name>
</gene>
<evidence type="ECO:0000313" key="2">
    <source>
        <dbReference type="Proteomes" id="UP000006729"/>
    </source>
</evidence>
<dbReference type="STRING" id="3694.A0A2K2BQV7"/>
<dbReference type="Proteomes" id="UP000006729">
    <property type="component" value="Chromosome 1"/>
</dbReference>
<organism evidence="1 2">
    <name type="scientific">Populus trichocarpa</name>
    <name type="common">Western balsam poplar</name>
    <name type="synonym">Populus balsamifera subsp. trichocarpa</name>
    <dbReference type="NCBI Taxonomy" id="3694"/>
    <lineage>
        <taxon>Eukaryota</taxon>
        <taxon>Viridiplantae</taxon>
        <taxon>Streptophyta</taxon>
        <taxon>Embryophyta</taxon>
        <taxon>Tracheophyta</taxon>
        <taxon>Spermatophyta</taxon>
        <taxon>Magnoliopsida</taxon>
        <taxon>eudicotyledons</taxon>
        <taxon>Gunneridae</taxon>
        <taxon>Pentapetalae</taxon>
        <taxon>rosids</taxon>
        <taxon>fabids</taxon>
        <taxon>Malpighiales</taxon>
        <taxon>Salicaceae</taxon>
        <taxon>Saliceae</taxon>
        <taxon>Populus</taxon>
    </lineage>
</organism>
<dbReference type="AlphaFoldDB" id="A0A2K2BQV7"/>
<reference evidence="1 2" key="1">
    <citation type="journal article" date="2006" name="Science">
        <title>The genome of black cottonwood, Populus trichocarpa (Torr. &amp; Gray).</title>
        <authorList>
            <person name="Tuskan G.A."/>
            <person name="Difazio S."/>
            <person name="Jansson S."/>
            <person name="Bohlmann J."/>
            <person name="Grigoriev I."/>
            <person name="Hellsten U."/>
            <person name="Putnam N."/>
            <person name="Ralph S."/>
            <person name="Rombauts S."/>
            <person name="Salamov A."/>
            <person name="Schein J."/>
            <person name="Sterck L."/>
            <person name="Aerts A."/>
            <person name="Bhalerao R.R."/>
            <person name="Bhalerao R.P."/>
            <person name="Blaudez D."/>
            <person name="Boerjan W."/>
            <person name="Brun A."/>
            <person name="Brunner A."/>
            <person name="Busov V."/>
            <person name="Campbell M."/>
            <person name="Carlson J."/>
            <person name="Chalot M."/>
            <person name="Chapman J."/>
            <person name="Chen G.L."/>
            <person name="Cooper D."/>
            <person name="Coutinho P.M."/>
            <person name="Couturier J."/>
            <person name="Covert S."/>
            <person name="Cronk Q."/>
            <person name="Cunningham R."/>
            <person name="Davis J."/>
            <person name="Degroeve S."/>
            <person name="Dejardin A."/>
            <person name="Depamphilis C."/>
            <person name="Detter J."/>
            <person name="Dirks B."/>
            <person name="Dubchak I."/>
            <person name="Duplessis S."/>
            <person name="Ehlting J."/>
            <person name="Ellis B."/>
            <person name="Gendler K."/>
            <person name="Goodstein D."/>
            <person name="Gribskov M."/>
            <person name="Grimwood J."/>
            <person name="Groover A."/>
            <person name="Gunter L."/>
            <person name="Hamberger B."/>
            <person name="Heinze B."/>
            <person name="Helariutta Y."/>
            <person name="Henrissat B."/>
            <person name="Holligan D."/>
            <person name="Holt R."/>
            <person name="Huang W."/>
            <person name="Islam-Faridi N."/>
            <person name="Jones S."/>
            <person name="Jones-Rhoades M."/>
            <person name="Jorgensen R."/>
            <person name="Joshi C."/>
            <person name="Kangasjarvi J."/>
            <person name="Karlsson J."/>
            <person name="Kelleher C."/>
            <person name="Kirkpatrick R."/>
            <person name="Kirst M."/>
            <person name="Kohler A."/>
            <person name="Kalluri U."/>
            <person name="Larimer F."/>
            <person name="Leebens-Mack J."/>
            <person name="Leple J.C."/>
            <person name="Locascio P."/>
            <person name="Lou Y."/>
            <person name="Lucas S."/>
            <person name="Martin F."/>
            <person name="Montanini B."/>
            <person name="Napoli C."/>
            <person name="Nelson D.R."/>
            <person name="Nelson C."/>
            <person name="Nieminen K."/>
            <person name="Nilsson O."/>
            <person name="Pereda V."/>
            <person name="Peter G."/>
            <person name="Philippe R."/>
            <person name="Pilate G."/>
            <person name="Poliakov A."/>
            <person name="Razumovskaya J."/>
            <person name="Richardson P."/>
            <person name="Rinaldi C."/>
            <person name="Ritland K."/>
            <person name="Rouze P."/>
            <person name="Ryaboy D."/>
            <person name="Schmutz J."/>
            <person name="Schrader J."/>
            <person name="Segerman B."/>
            <person name="Shin H."/>
            <person name="Siddiqui A."/>
            <person name="Sterky F."/>
            <person name="Terry A."/>
            <person name="Tsai C.J."/>
            <person name="Uberbacher E."/>
            <person name="Unneberg P."/>
            <person name="Vahala J."/>
            <person name="Wall K."/>
            <person name="Wessler S."/>
            <person name="Yang G."/>
            <person name="Yin T."/>
            <person name="Douglas C."/>
            <person name="Marra M."/>
            <person name="Sandberg G."/>
            <person name="Van de Peer Y."/>
            <person name="Rokhsar D."/>
        </authorList>
    </citation>
    <scope>NUCLEOTIDE SEQUENCE [LARGE SCALE GENOMIC DNA]</scope>
    <source>
        <strain evidence="2">cv. Nisqually</strain>
    </source>
</reference>